<sequence length="57" mass="6849">MRVCNVCRKQLEREGNWWSLNFSSNASREYGSYYELCADHKNQIHELIELKIEEAKK</sequence>
<reference evidence="1" key="1">
    <citation type="journal article" date="2015" name="Nature">
        <title>Complex archaea that bridge the gap between prokaryotes and eukaryotes.</title>
        <authorList>
            <person name="Spang A."/>
            <person name="Saw J.H."/>
            <person name="Jorgensen S.L."/>
            <person name="Zaremba-Niedzwiedzka K."/>
            <person name="Martijn J."/>
            <person name="Lind A.E."/>
            <person name="van Eijk R."/>
            <person name="Schleper C."/>
            <person name="Guy L."/>
            <person name="Ettema T.J."/>
        </authorList>
    </citation>
    <scope>NUCLEOTIDE SEQUENCE</scope>
</reference>
<dbReference type="AlphaFoldDB" id="A0A0F9A6E0"/>
<evidence type="ECO:0000313" key="1">
    <source>
        <dbReference type="EMBL" id="KKK93755.1"/>
    </source>
</evidence>
<protein>
    <recommendedName>
        <fullName evidence="2">PARP-type domain-containing protein</fullName>
    </recommendedName>
</protein>
<accession>A0A0F9A6E0</accession>
<organism evidence="1">
    <name type="scientific">marine sediment metagenome</name>
    <dbReference type="NCBI Taxonomy" id="412755"/>
    <lineage>
        <taxon>unclassified sequences</taxon>
        <taxon>metagenomes</taxon>
        <taxon>ecological metagenomes</taxon>
    </lineage>
</organism>
<name>A0A0F9A6E0_9ZZZZ</name>
<evidence type="ECO:0008006" key="2">
    <source>
        <dbReference type="Google" id="ProtNLM"/>
    </source>
</evidence>
<gene>
    <name evidence="1" type="ORF">LCGC14_2689700</name>
</gene>
<proteinExistence type="predicted"/>
<dbReference type="EMBL" id="LAZR01047637">
    <property type="protein sequence ID" value="KKK93755.1"/>
    <property type="molecule type" value="Genomic_DNA"/>
</dbReference>
<comment type="caution">
    <text evidence="1">The sequence shown here is derived from an EMBL/GenBank/DDBJ whole genome shotgun (WGS) entry which is preliminary data.</text>
</comment>